<dbReference type="GO" id="GO:0044877">
    <property type="term" value="F:protein-containing complex binding"/>
    <property type="evidence" value="ECO:0007669"/>
    <property type="project" value="InterPro"/>
</dbReference>
<evidence type="ECO:0000259" key="10">
    <source>
        <dbReference type="Pfam" id="PF09976"/>
    </source>
</evidence>
<feature type="transmembrane region" description="Helical" evidence="9">
    <location>
        <begin position="24"/>
        <end position="42"/>
    </location>
</feature>
<dbReference type="GO" id="GO:0005886">
    <property type="term" value="C:plasma membrane"/>
    <property type="evidence" value="ECO:0007669"/>
    <property type="project" value="UniProtKB-SubCell"/>
</dbReference>
<dbReference type="EMBL" id="QFPN01000002">
    <property type="protein sequence ID" value="PZQ17802.1"/>
    <property type="molecule type" value="Genomic_DNA"/>
</dbReference>
<keyword evidence="3" id="KW-1003">Cell membrane</keyword>
<evidence type="ECO:0000256" key="3">
    <source>
        <dbReference type="ARBA" id="ARBA00022475"/>
    </source>
</evidence>
<keyword evidence="7" id="KW-0143">Chaperone</keyword>
<dbReference type="Pfam" id="PF09976">
    <property type="entry name" value="TPR_21"/>
    <property type="match status" value="1"/>
</dbReference>
<sequence length="231" mass="24315">MADIFQEVQDDLRRDRFKAFWDRFGTPIVVVAVIVVAVVGGWRGWQYYEAGQAAAAGDRYAAAARLAEEGKTAEARAAFAAVATDGPAGYRTLSRLREADEAAEGDKPAAFKLYQAIANDSSADAQLRDAARIRGAYLGVDAVSRDEVRALAEPLAVANGPWATLAREAIGLAAYKAGDMADARKQFEAVVADPEAPGSSRQRADLMLAVLPPPAAAGGDAPKSAEPKPAN</sequence>
<keyword evidence="6 9" id="KW-0472">Membrane</keyword>
<keyword evidence="5 9" id="KW-1133">Transmembrane helix</keyword>
<keyword evidence="4 9" id="KW-0812">Transmembrane</keyword>
<protein>
    <recommendedName>
        <fullName evidence="10">Ancillary SecYEG translocon subunit/Cell division coordinator CpoB TPR domain-containing protein</fullName>
    </recommendedName>
</protein>
<reference evidence="11 12" key="1">
    <citation type="submission" date="2017-08" db="EMBL/GenBank/DDBJ databases">
        <title>Infants hospitalized years apart are colonized by the same room-sourced microbial strains.</title>
        <authorList>
            <person name="Brooks B."/>
            <person name="Olm M.R."/>
            <person name="Firek B.A."/>
            <person name="Baker R."/>
            <person name="Thomas B.C."/>
            <person name="Morowitz M.J."/>
            <person name="Banfield J.F."/>
        </authorList>
    </citation>
    <scope>NUCLEOTIDE SEQUENCE [LARGE SCALE GENOMIC DNA]</scope>
    <source>
        <strain evidence="11">S2_005_003_R2_43</strain>
    </source>
</reference>
<organism evidence="11 12">
    <name type="scientific">Ancylobacter novellus</name>
    <name type="common">Thiobacillus novellus</name>
    <dbReference type="NCBI Taxonomy" id="921"/>
    <lineage>
        <taxon>Bacteria</taxon>
        <taxon>Pseudomonadati</taxon>
        <taxon>Pseudomonadota</taxon>
        <taxon>Alphaproteobacteria</taxon>
        <taxon>Hyphomicrobiales</taxon>
        <taxon>Xanthobacteraceae</taxon>
        <taxon>Ancylobacter</taxon>
    </lineage>
</organism>
<evidence type="ECO:0000256" key="5">
    <source>
        <dbReference type="ARBA" id="ARBA00022989"/>
    </source>
</evidence>
<evidence type="ECO:0000256" key="9">
    <source>
        <dbReference type="SAM" id="Phobius"/>
    </source>
</evidence>
<comment type="subcellular location">
    <subcellularLocation>
        <location evidence="2">Cell membrane</location>
    </subcellularLocation>
    <subcellularLocation>
        <location evidence="1">Membrane</location>
        <topology evidence="1">Single-pass membrane protein</topology>
    </subcellularLocation>
</comment>
<evidence type="ECO:0000313" key="11">
    <source>
        <dbReference type="EMBL" id="PZQ17802.1"/>
    </source>
</evidence>
<evidence type="ECO:0000313" key="12">
    <source>
        <dbReference type="Proteomes" id="UP000249577"/>
    </source>
</evidence>
<dbReference type="InterPro" id="IPR026039">
    <property type="entry name" value="YfgM"/>
</dbReference>
<dbReference type="InterPro" id="IPR018704">
    <property type="entry name" value="SecYEG/CpoB_TPR"/>
</dbReference>
<dbReference type="Proteomes" id="UP000249577">
    <property type="component" value="Unassembled WGS sequence"/>
</dbReference>
<comment type="caution">
    <text evidence="11">The sequence shown here is derived from an EMBL/GenBank/DDBJ whole genome shotgun (WGS) entry which is preliminary data.</text>
</comment>
<feature type="compositionally biased region" description="Low complexity" evidence="8">
    <location>
        <begin position="211"/>
        <end position="222"/>
    </location>
</feature>
<evidence type="ECO:0000256" key="8">
    <source>
        <dbReference type="SAM" id="MobiDB-lite"/>
    </source>
</evidence>
<evidence type="ECO:0000256" key="7">
    <source>
        <dbReference type="ARBA" id="ARBA00023186"/>
    </source>
</evidence>
<gene>
    <name evidence="11" type="ORF">DI565_03425</name>
</gene>
<accession>A0A2W5KLL9</accession>
<dbReference type="AlphaFoldDB" id="A0A2W5KLL9"/>
<evidence type="ECO:0000256" key="1">
    <source>
        <dbReference type="ARBA" id="ARBA00004167"/>
    </source>
</evidence>
<name>A0A2W5KLL9_ANCNO</name>
<evidence type="ECO:0000256" key="4">
    <source>
        <dbReference type="ARBA" id="ARBA00022692"/>
    </source>
</evidence>
<feature type="domain" description="Ancillary SecYEG translocon subunit/Cell division coordinator CpoB TPR" evidence="10">
    <location>
        <begin position="18"/>
        <end position="195"/>
    </location>
</feature>
<feature type="region of interest" description="Disordered" evidence="8">
    <location>
        <begin position="211"/>
        <end position="231"/>
    </location>
</feature>
<dbReference type="PANTHER" id="PTHR38035:SF1">
    <property type="entry name" value="ANCILLARY SECYEG TRANSLOCON SUBUNIT"/>
    <property type="match status" value="1"/>
</dbReference>
<evidence type="ECO:0000256" key="2">
    <source>
        <dbReference type="ARBA" id="ARBA00004236"/>
    </source>
</evidence>
<proteinExistence type="predicted"/>
<evidence type="ECO:0000256" key="6">
    <source>
        <dbReference type="ARBA" id="ARBA00023136"/>
    </source>
</evidence>
<dbReference type="PANTHER" id="PTHR38035">
    <property type="entry name" value="UPF0070 PROTEIN YFGM"/>
    <property type="match status" value="1"/>
</dbReference>